<name>A0A316VGL8_9BASI</name>
<feature type="compositionally biased region" description="Polar residues" evidence="6">
    <location>
        <begin position="1"/>
        <end position="16"/>
    </location>
</feature>
<feature type="region of interest" description="Disordered" evidence="6">
    <location>
        <begin position="395"/>
        <end position="423"/>
    </location>
</feature>
<evidence type="ECO:0000256" key="3">
    <source>
        <dbReference type="ARBA" id="ARBA00022737"/>
    </source>
</evidence>
<feature type="domain" description="WDHD1/CFT4 helical bundle" evidence="8">
    <location>
        <begin position="754"/>
        <end position="860"/>
    </location>
</feature>
<dbReference type="FunCoup" id="A0A316VGL8">
    <property type="interactions" value="383"/>
</dbReference>
<keyword evidence="4" id="KW-0539">Nucleus</keyword>
<gene>
    <name evidence="10" type="ORF">FA14DRAFT_117612</name>
</gene>
<evidence type="ECO:0000259" key="9">
    <source>
        <dbReference type="Pfam" id="PF24817"/>
    </source>
</evidence>
<feature type="compositionally biased region" description="Polar residues" evidence="6">
    <location>
        <begin position="1012"/>
        <end position="1038"/>
    </location>
</feature>
<feature type="region of interest" description="Disordered" evidence="6">
    <location>
        <begin position="1"/>
        <end position="22"/>
    </location>
</feature>
<dbReference type="InterPro" id="IPR036322">
    <property type="entry name" value="WD40_repeat_dom_sf"/>
</dbReference>
<feature type="region of interest" description="Disordered" evidence="6">
    <location>
        <begin position="885"/>
        <end position="909"/>
    </location>
</feature>
<keyword evidence="3" id="KW-0677">Repeat</keyword>
<dbReference type="SMART" id="SM00320">
    <property type="entry name" value="WD40"/>
    <property type="match status" value="5"/>
</dbReference>
<dbReference type="InterPro" id="IPR001680">
    <property type="entry name" value="WD40_rpt"/>
</dbReference>
<feature type="compositionally biased region" description="Basic residues" evidence="6">
    <location>
        <begin position="410"/>
        <end position="419"/>
    </location>
</feature>
<dbReference type="Pfam" id="PF12341">
    <property type="entry name" value="Mcl1_mid"/>
    <property type="match status" value="1"/>
</dbReference>
<evidence type="ECO:0000256" key="6">
    <source>
        <dbReference type="SAM" id="MobiDB-lite"/>
    </source>
</evidence>
<dbReference type="PROSITE" id="PS50082">
    <property type="entry name" value="WD_REPEATS_2"/>
    <property type="match status" value="2"/>
</dbReference>
<dbReference type="GO" id="GO:0000278">
    <property type="term" value="P:mitotic cell cycle"/>
    <property type="evidence" value="ECO:0007669"/>
    <property type="project" value="TreeGrafter"/>
</dbReference>
<keyword evidence="2 5" id="KW-0853">WD repeat</keyword>
<feature type="domain" description="WDHD1/CFT4 second beta-propeller" evidence="7">
    <location>
        <begin position="434"/>
        <end position="745"/>
    </location>
</feature>
<dbReference type="AlphaFoldDB" id="A0A316VGL8"/>
<dbReference type="Pfam" id="PF20946">
    <property type="entry name" value="Ctf4_C"/>
    <property type="match status" value="1"/>
</dbReference>
<evidence type="ECO:0000256" key="1">
    <source>
        <dbReference type="ARBA" id="ARBA00004123"/>
    </source>
</evidence>
<dbReference type="GO" id="GO:0003682">
    <property type="term" value="F:chromatin binding"/>
    <property type="evidence" value="ECO:0007669"/>
    <property type="project" value="TreeGrafter"/>
</dbReference>
<dbReference type="InterPro" id="IPR048591">
    <property type="entry name" value="WDHD1/CFT4_hel"/>
</dbReference>
<proteinExistence type="predicted"/>
<dbReference type="Gene3D" id="2.130.10.10">
    <property type="entry name" value="YVTN repeat-like/Quinoprotein amine dehydrogenase"/>
    <property type="match status" value="1"/>
</dbReference>
<dbReference type="SUPFAM" id="SSF50978">
    <property type="entry name" value="WD40 repeat-like"/>
    <property type="match status" value="1"/>
</dbReference>
<feature type="compositionally biased region" description="Basic and acidic residues" evidence="6">
    <location>
        <begin position="1138"/>
        <end position="1149"/>
    </location>
</feature>
<feature type="compositionally biased region" description="Low complexity" evidence="6">
    <location>
        <begin position="1101"/>
        <end position="1110"/>
    </location>
</feature>
<dbReference type="OrthoDB" id="427368at2759"/>
<dbReference type="PANTHER" id="PTHR19932:SF10">
    <property type="entry name" value="WD REPEAT AND HMG-BOX DNA-BINDING PROTEIN 1"/>
    <property type="match status" value="1"/>
</dbReference>
<evidence type="ECO:0000313" key="11">
    <source>
        <dbReference type="Proteomes" id="UP000245771"/>
    </source>
</evidence>
<comment type="subcellular location">
    <subcellularLocation>
        <location evidence="1">Nucleus</location>
    </subcellularLocation>
</comment>
<dbReference type="PROSITE" id="PS00678">
    <property type="entry name" value="WD_REPEATS_1"/>
    <property type="match status" value="1"/>
</dbReference>
<dbReference type="InterPro" id="IPR057646">
    <property type="entry name" value="WD40_WDHD1_1st"/>
</dbReference>
<keyword evidence="11" id="KW-1185">Reference proteome</keyword>
<dbReference type="InterPro" id="IPR022100">
    <property type="entry name" value="WDHD1/CFT4_beta-prop_2nd"/>
</dbReference>
<feature type="repeat" description="WD" evidence="5">
    <location>
        <begin position="175"/>
        <end position="216"/>
    </location>
</feature>
<dbReference type="InterPro" id="IPR019775">
    <property type="entry name" value="WD40_repeat_CS"/>
</dbReference>
<accession>A0A316VGL8</accession>
<dbReference type="GO" id="GO:0043596">
    <property type="term" value="C:nuclear replication fork"/>
    <property type="evidence" value="ECO:0007669"/>
    <property type="project" value="TreeGrafter"/>
</dbReference>
<evidence type="ECO:0000313" key="10">
    <source>
        <dbReference type="EMBL" id="PWN36676.1"/>
    </source>
</evidence>
<evidence type="ECO:0000256" key="5">
    <source>
        <dbReference type="PROSITE-ProRule" id="PRU00221"/>
    </source>
</evidence>
<dbReference type="PANTHER" id="PTHR19932">
    <property type="entry name" value="WD REPEAT AND HMG-BOX DNA BINDING PROTEIN"/>
    <property type="match status" value="1"/>
</dbReference>
<protein>
    <submittedName>
        <fullName evidence="10">Uncharacterized protein</fullName>
    </submittedName>
</protein>
<dbReference type="PROSITE" id="PS50294">
    <property type="entry name" value="WD_REPEATS_REGION"/>
    <property type="match status" value="2"/>
</dbReference>
<feature type="compositionally biased region" description="Basic and acidic residues" evidence="6">
    <location>
        <begin position="1163"/>
        <end position="1173"/>
    </location>
</feature>
<dbReference type="STRING" id="1280837.A0A316VGL8"/>
<evidence type="ECO:0000259" key="7">
    <source>
        <dbReference type="Pfam" id="PF12341"/>
    </source>
</evidence>
<dbReference type="GeneID" id="37018021"/>
<evidence type="ECO:0000256" key="4">
    <source>
        <dbReference type="ARBA" id="ARBA00023242"/>
    </source>
</evidence>
<feature type="compositionally biased region" description="Polar residues" evidence="6">
    <location>
        <begin position="1056"/>
        <end position="1097"/>
    </location>
</feature>
<dbReference type="EMBL" id="KZ819602">
    <property type="protein sequence ID" value="PWN36676.1"/>
    <property type="molecule type" value="Genomic_DNA"/>
</dbReference>
<dbReference type="GO" id="GO:0006261">
    <property type="term" value="P:DNA-templated DNA replication"/>
    <property type="evidence" value="ECO:0007669"/>
    <property type="project" value="TreeGrafter"/>
</dbReference>
<dbReference type="GO" id="GO:0006281">
    <property type="term" value="P:DNA repair"/>
    <property type="evidence" value="ECO:0007669"/>
    <property type="project" value="TreeGrafter"/>
</dbReference>
<reference evidence="10 11" key="1">
    <citation type="journal article" date="2018" name="Mol. Biol. Evol.">
        <title>Broad Genomic Sampling Reveals a Smut Pathogenic Ancestry of the Fungal Clade Ustilaginomycotina.</title>
        <authorList>
            <person name="Kijpornyongpan T."/>
            <person name="Mondo S.J."/>
            <person name="Barry K."/>
            <person name="Sandor L."/>
            <person name="Lee J."/>
            <person name="Lipzen A."/>
            <person name="Pangilinan J."/>
            <person name="LaButti K."/>
            <person name="Hainaut M."/>
            <person name="Henrissat B."/>
            <person name="Grigoriev I.V."/>
            <person name="Spatafora J.W."/>
            <person name="Aime M.C."/>
        </authorList>
    </citation>
    <scope>NUCLEOTIDE SEQUENCE [LARGE SCALE GENOMIC DNA]</scope>
    <source>
        <strain evidence="10 11">MCA 3882</strain>
    </source>
</reference>
<dbReference type="InterPro" id="IPR015943">
    <property type="entry name" value="WD40/YVTN_repeat-like_dom_sf"/>
</dbReference>
<dbReference type="RefSeq" id="XP_025356978.1">
    <property type="nucleotide sequence ID" value="XM_025496240.1"/>
</dbReference>
<feature type="repeat" description="WD" evidence="5">
    <location>
        <begin position="278"/>
        <end position="319"/>
    </location>
</feature>
<dbReference type="InParanoid" id="A0A316VGL8"/>
<evidence type="ECO:0000259" key="8">
    <source>
        <dbReference type="Pfam" id="PF20946"/>
    </source>
</evidence>
<sequence length="1182" mass="128984">MEESFPPSTAVGTFGNTDKDLHVQPAHSSGLTRLIHARQVNGNKDACRMFTGGDDYLVRILPAEQSSNLEDITLEESTKPISWLDANADLLVVSSEDGYVRIYEIPALIEQQNAGMDLYSTSTEPILLSRSALPVRCASLEKAVGSQKTPRIAVCTDDLTVKVIDAGDPTRVQLLTGHQRGVRAASWSPIEPTLVTSSCDGTVMVWDLSTSEPKLIKTLNDVIASGNKYSELNAEAIWHPSGDFFLLPSKTHEIVVCSAKNDWRTFDAGFVVPEGSSINPTTGDVSFMAFSPNGLYLAVGTTDGQVIVWDWNSKKPITSKRAQALVSGISFHPAQDALAWSDCEGQITRWSRVVGPSRQSPFDLSLLERSSAKGKSAMDADSLFDADFNDDDIMELERDEPTENVESTSRSKKARRSRYPSHSVAFNETKAQTAFQPTATPMRNSRRYLAFNAIGSLVTIDQESHQSISFESFDTGARRNWRFVDHFGYNMASIGAHGALMAYGNEKDRGHASNIHFKPFEVPGGWAIPGSEWSVDLPRGEHVTALAMAGRRSAQKTAVDSCTAIAATTEGYLRFFTGAGIQKYIWAFGSQVISMAAGNRFALIIHRNGAAADYHQNMLFTLIDVSSLEIRQQGVLPLVNGATLTWLGFNDLDMPAIFDSRGVLYFLDRALSLSGQARWSPALDTRQMKKDGRRVFEDGVRGMRYWPVGLDGTNLLAILLKGQQYPDASATSRPLIQEVPFSMPVINPSTPAGALEEQVLRQNQLAAFSRAFRSSLLPEEEDDEYYLDVLEQPLAKAAAMEHESDKALLQLIQLACKSDQHQRALDAARELHTSRTLEAALQIGAFFHQSSLIDRMNSLRGWIAERRERDDRTMGGVPFITAYNDGQTSHAPPSSRVLVAGSPSPAMLDGSADRVRAKQALGRDFSNGTNGHRSFGAGRTSDLAKLGQQPNNSWNVSPSTAAASTAPPPSSSIVHDDEASRGSPVATRKRTTSESEEDGYDSGSNKRGKESAATSPFANKTNNSFAKPQAAASSNKTAKNPFARTAGMSRDKSMHKSNSFFDRVENVTQQANANAKPPSRQSSMGKTKQTTLFGITRTSKPKSTPTATPAFGDQESQQSDNGFGSEESLRLTLSSAQQRDEESQVRLEETQFSADGNEEDDESQQRFDAEHHRAASSSIPVA</sequence>
<feature type="domain" description="WDHD1 first WD40" evidence="9">
    <location>
        <begin position="26"/>
        <end position="347"/>
    </location>
</feature>
<feature type="region of interest" description="Disordered" evidence="6">
    <location>
        <begin position="921"/>
        <end position="1182"/>
    </location>
</feature>
<evidence type="ECO:0000256" key="2">
    <source>
        <dbReference type="ARBA" id="ARBA00022574"/>
    </source>
</evidence>
<organism evidence="10 11">
    <name type="scientific">Meira miltonrushii</name>
    <dbReference type="NCBI Taxonomy" id="1280837"/>
    <lineage>
        <taxon>Eukaryota</taxon>
        <taxon>Fungi</taxon>
        <taxon>Dikarya</taxon>
        <taxon>Basidiomycota</taxon>
        <taxon>Ustilaginomycotina</taxon>
        <taxon>Exobasidiomycetes</taxon>
        <taxon>Exobasidiales</taxon>
        <taxon>Brachybasidiaceae</taxon>
        <taxon>Meira</taxon>
    </lineage>
</organism>
<dbReference type="Proteomes" id="UP000245771">
    <property type="component" value="Unassembled WGS sequence"/>
</dbReference>
<dbReference type="Pfam" id="PF24817">
    <property type="entry name" value="WD40_WDHD1_1st"/>
    <property type="match status" value="1"/>
</dbReference>